<sequence>MQVNLGCTEVPRKRACFWRTKKGCVMEKIVTSSWRR</sequence>
<comment type="caution">
    <text evidence="1">The sequence shown here is derived from an EMBL/GenBank/DDBJ whole genome shotgun (WGS) entry which is preliminary data.</text>
</comment>
<protein>
    <submittedName>
        <fullName evidence="1">Uncharacterized protein</fullName>
    </submittedName>
</protein>
<organism evidence="1 2">
    <name type="scientific">Staurois parvus</name>
    <dbReference type="NCBI Taxonomy" id="386267"/>
    <lineage>
        <taxon>Eukaryota</taxon>
        <taxon>Metazoa</taxon>
        <taxon>Chordata</taxon>
        <taxon>Craniata</taxon>
        <taxon>Vertebrata</taxon>
        <taxon>Euteleostomi</taxon>
        <taxon>Amphibia</taxon>
        <taxon>Batrachia</taxon>
        <taxon>Anura</taxon>
        <taxon>Neobatrachia</taxon>
        <taxon>Ranoidea</taxon>
        <taxon>Ranidae</taxon>
        <taxon>Staurois</taxon>
    </lineage>
</organism>
<dbReference type="Proteomes" id="UP001162483">
    <property type="component" value="Unassembled WGS sequence"/>
</dbReference>
<accession>A0ABN9B8H0</accession>
<gene>
    <name evidence="1" type="ORF">SPARVUS_LOCUS2376438</name>
</gene>
<dbReference type="EMBL" id="CATNWA010002820">
    <property type="protein sequence ID" value="CAI9543825.1"/>
    <property type="molecule type" value="Genomic_DNA"/>
</dbReference>
<name>A0ABN9B8H0_9NEOB</name>
<evidence type="ECO:0000313" key="2">
    <source>
        <dbReference type="Proteomes" id="UP001162483"/>
    </source>
</evidence>
<reference evidence="1" key="1">
    <citation type="submission" date="2023-05" db="EMBL/GenBank/DDBJ databases">
        <authorList>
            <person name="Stuckert A."/>
        </authorList>
    </citation>
    <scope>NUCLEOTIDE SEQUENCE</scope>
</reference>
<evidence type="ECO:0000313" key="1">
    <source>
        <dbReference type="EMBL" id="CAI9543825.1"/>
    </source>
</evidence>
<proteinExistence type="predicted"/>
<keyword evidence="2" id="KW-1185">Reference proteome</keyword>